<reference evidence="2" key="1">
    <citation type="submission" date="2023-05" db="EMBL/GenBank/DDBJ databases">
        <authorList>
            <person name="Zhang X."/>
        </authorList>
    </citation>
    <scope>NUCLEOTIDE SEQUENCE</scope>
    <source>
        <strain evidence="2">BD1B2-1</strain>
    </source>
</reference>
<protein>
    <submittedName>
        <fullName evidence="2">GNAT family N-acetyltransferase</fullName>
        <ecNumber evidence="2">2.3.1.-</ecNumber>
    </submittedName>
</protein>
<dbReference type="Proteomes" id="UP001232063">
    <property type="component" value="Unassembled WGS sequence"/>
</dbReference>
<keyword evidence="2" id="KW-0012">Acyltransferase</keyword>
<dbReference type="AlphaFoldDB" id="A0AAE3UIT2"/>
<accession>A0AAE3UIT2</accession>
<evidence type="ECO:0000313" key="3">
    <source>
        <dbReference type="Proteomes" id="UP001232063"/>
    </source>
</evidence>
<dbReference type="InterPro" id="IPR013653">
    <property type="entry name" value="GCN5-like_dom"/>
</dbReference>
<dbReference type="EMBL" id="JASJOU010000013">
    <property type="protein sequence ID" value="MDJ1504842.1"/>
    <property type="molecule type" value="Genomic_DNA"/>
</dbReference>
<feature type="domain" description="N-acetyltransferase" evidence="1">
    <location>
        <begin position="102"/>
        <end position="231"/>
    </location>
</feature>
<gene>
    <name evidence="2" type="ORF">QNI22_29535</name>
</gene>
<dbReference type="PROSITE" id="PS51186">
    <property type="entry name" value="GNAT"/>
    <property type="match status" value="1"/>
</dbReference>
<dbReference type="CDD" id="cd04301">
    <property type="entry name" value="NAT_SF"/>
    <property type="match status" value="1"/>
</dbReference>
<name>A0AAE3UIT2_9BACT</name>
<dbReference type="Gene3D" id="3.40.630.30">
    <property type="match status" value="1"/>
</dbReference>
<dbReference type="GO" id="GO:0016747">
    <property type="term" value="F:acyltransferase activity, transferring groups other than amino-acyl groups"/>
    <property type="evidence" value="ECO:0007669"/>
    <property type="project" value="InterPro"/>
</dbReference>
<dbReference type="SUPFAM" id="SSF55729">
    <property type="entry name" value="Acyl-CoA N-acyltransferases (Nat)"/>
    <property type="match status" value="1"/>
</dbReference>
<evidence type="ECO:0000313" key="2">
    <source>
        <dbReference type="EMBL" id="MDJ1504842.1"/>
    </source>
</evidence>
<keyword evidence="2" id="KW-0808">Transferase</keyword>
<dbReference type="EC" id="2.3.1.-" evidence="2"/>
<dbReference type="RefSeq" id="WP_314516510.1">
    <property type="nucleotide sequence ID" value="NZ_JASJOU010000013.1"/>
</dbReference>
<comment type="caution">
    <text evidence="2">The sequence shown here is derived from an EMBL/GenBank/DDBJ whole genome shotgun (WGS) entry which is preliminary data.</text>
</comment>
<organism evidence="2 3">
    <name type="scientific">Xanthocytophaga agilis</name>
    <dbReference type="NCBI Taxonomy" id="3048010"/>
    <lineage>
        <taxon>Bacteria</taxon>
        <taxon>Pseudomonadati</taxon>
        <taxon>Bacteroidota</taxon>
        <taxon>Cytophagia</taxon>
        <taxon>Cytophagales</taxon>
        <taxon>Rhodocytophagaceae</taxon>
        <taxon>Xanthocytophaga</taxon>
    </lineage>
</organism>
<dbReference type="Pfam" id="PF08445">
    <property type="entry name" value="FR47"/>
    <property type="match status" value="1"/>
</dbReference>
<keyword evidence="3" id="KW-1185">Reference proteome</keyword>
<dbReference type="InterPro" id="IPR016181">
    <property type="entry name" value="Acyl_CoA_acyltransferase"/>
</dbReference>
<sequence>MTHILDNPIWNALTTHNQDISTGNNHVRYFDREIAAFAGLKDNSEEDLNSLYALTPSPIHFILFTPGEISIPTNWKILVKRELLQMVCEKPTLPGSQLAKGAELIPLQTKDVPAMLELTAKTNPGPFFVRTIEFGGYHGIFDGDRLVAMTGRRMQPGPYVEVSAVCTHPDYIGRGYAAQLVNHQLQSILTESRIPFLHLFSDNIGAYKVYKKLGFETRREMMVYVIEKQDK</sequence>
<proteinExistence type="predicted"/>
<evidence type="ECO:0000259" key="1">
    <source>
        <dbReference type="PROSITE" id="PS51186"/>
    </source>
</evidence>
<dbReference type="InterPro" id="IPR000182">
    <property type="entry name" value="GNAT_dom"/>
</dbReference>